<feature type="compositionally biased region" description="Basic and acidic residues" evidence="1">
    <location>
        <begin position="79"/>
        <end position="113"/>
    </location>
</feature>
<gene>
    <name evidence="2" type="ORF">BAN20980_06238</name>
</gene>
<name>A0A6P2GL39_9BURK</name>
<feature type="region of interest" description="Disordered" evidence="1">
    <location>
        <begin position="79"/>
        <end position="123"/>
    </location>
</feature>
<evidence type="ECO:0000313" key="2">
    <source>
        <dbReference type="EMBL" id="VVU53567.1"/>
    </source>
</evidence>
<dbReference type="GO" id="GO:0051213">
    <property type="term" value="F:dioxygenase activity"/>
    <property type="evidence" value="ECO:0007669"/>
    <property type="project" value="UniProtKB-KW"/>
</dbReference>
<dbReference type="AlphaFoldDB" id="A0A6P2GL39"/>
<organism evidence="2 3">
    <name type="scientific">Burkholderia anthina</name>
    <dbReference type="NCBI Taxonomy" id="179879"/>
    <lineage>
        <taxon>Bacteria</taxon>
        <taxon>Pseudomonadati</taxon>
        <taxon>Pseudomonadota</taxon>
        <taxon>Betaproteobacteria</taxon>
        <taxon>Burkholderiales</taxon>
        <taxon>Burkholderiaceae</taxon>
        <taxon>Burkholderia</taxon>
        <taxon>Burkholderia cepacia complex</taxon>
    </lineage>
</organism>
<sequence length="137" mass="14540">MVGSLSALAPAFPLATALVDPLRGAYERDGRADFSLLWSGEAAALAREEDAGVLTQRLWGDALACAAGCATHFRRAAERARQAAPARRVERGAKTDTESRPERDPEKAAEKAAETAPGGGHRRIIRVFVSPIQAPPP</sequence>
<proteinExistence type="predicted"/>
<evidence type="ECO:0000256" key="1">
    <source>
        <dbReference type="SAM" id="MobiDB-lite"/>
    </source>
</evidence>
<protein>
    <submittedName>
        <fullName evidence="2">2-nitropropane dioxygenase</fullName>
    </submittedName>
</protein>
<evidence type="ECO:0000313" key="3">
    <source>
        <dbReference type="Proteomes" id="UP000494201"/>
    </source>
</evidence>
<dbReference type="Gene3D" id="3.20.20.70">
    <property type="entry name" value="Aldolase class I"/>
    <property type="match status" value="1"/>
</dbReference>
<keyword evidence="2" id="KW-0560">Oxidoreductase</keyword>
<accession>A0A6P2GL39</accession>
<reference evidence="2 3" key="1">
    <citation type="submission" date="2019-09" db="EMBL/GenBank/DDBJ databases">
        <authorList>
            <person name="Depoorter E."/>
        </authorList>
    </citation>
    <scope>NUCLEOTIDE SEQUENCE [LARGE SCALE GENOMIC DNA]</scope>
    <source>
        <strain evidence="2">LMG 20980</strain>
    </source>
</reference>
<keyword evidence="2" id="KW-0223">Dioxygenase</keyword>
<dbReference type="Proteomes" id="UP000494201">
    <property type="component" value="Unassembled WGS sequence"/>
</dbReference>
<dbReference type="RefSeq" id="WP_239008103.1">
    <property type="nucleotide sequence ID" value="NZ_CADETS010000027.1"/>
</dbReference>
<dbReference type="InterPro" id="IPR013785">
    <property type="entry name" value="Aldolase_TIM"/>
</dbReference>
<dbReference type="EMBL" id="CABVLY010000036">
    <property type="protein sequence ID" value="VVU53567.1"/>
    <property type="molecule type" value="Genomic_DNA"/>
</dbReference>